<dbReference type="Gene3D" id="3.40.50.300">
    <property type="entry name" value="P-loop containing nucleotide triphosphate hydrolases"/>
    <property type="match status" value="1"/>
</dbReference>
<evidence type="ECO:0000256" key="4">
    <source>
        <dbReference type="ARBA" id="ARBA00022692"/>
    </source>
</evidence>
<dbReference type="PANTHER" id="PTHR43394">
    <property type="entry name" value="ATP-DEPENDENT PERMEASE MDL1, MITOCHONDRIAL"/>
    <property type="match status" value="1"/>
</dbReference>
<dbReference type="RefSeq" id="WP_169297620.1">
    <property type="nucleotide sequence ID" value="NZ_JABBNI010000017.1"/>
</dbReference>
<organism evidence="12 13">
    <name type="scientific">Clostridium muellerianum</name>
    <dbReference type="NCBI Taxonomy" id="2716538"/>
    <lineage>
        <taxon>Bacteria</taxon>
        <taxon>Bacillati</taxon>
        <taxon>Bacillota</taxon>
        <taxon>Clostridia</taxon>
        <taxon>Eubacteriales</taxon>
        <taxon>Clostridiaceae</taxon>
        <taxon>Clostridium</taxon>
    </lineage>
</organism>
<comment type="subcellular location">
    <subcellularLocation>
        <location evidence="1">Cell membrane</location>
        <topology evidence="1">Multi-pass membrane protein</topology>
    </subcellularLocation>
</comment>
<accession>A0A7Y0HMI9</accession>
<dbReference type="InterPro" id="IPR003593">
    <property type="entry name" value="AAA+_ATPase"/>
</dbReference>
<evidence type="ECO:0000256" key="7">
    <source>
        <dbReference type="ARBA" id="ARBA00022989"/>
    </source>
</evidence>
<feature type="transmembrane region" description="Helical" evidence="9">
    <location>
        <begin position="288"/>
        <end position="306"/>
    </location>
</feature>
<dbReference type="InterPro" id="IPR039421">
    <property type="entry name" value="Type_1_exporter"/>
</dbReference>
<keyword evidence="4 9" id="KW-0812">Transmembrane</keyword>
<dbReference type="InterPro" id="IPR036640">
    <property type="entry name" value="ABC1_TM_sf"/>
</dbReference>
<name>A0A7Y0HMI9_9CLOT</name>
<dbReference type="Proteomes" id="UP000537131">
    <property type="component" value="Unassembled WGS sequence"/>
</dbReference>
<feature type="transmembrane region" description="Helical" evidence="9">
    <location>
        <begin position="32"/>
        <end position="54"/>
    </location>
</feature>
<feature type="transmembrane region" description="Helical" evidence="9">
    <location>
        <begin position="174"/>
        <end position="196"/>
    </location>
</feature>
<dbReference type="PROSITE" id="PS50893">
    <property type="entry name" value="ABC_TRANSPORTER_2"/>
    <property type="match status" value="1"/>
</dbReference>
<keyword evidence="13" id="KW-1185">Reference proteome</keyword>
<evidence type="ECO:0000256" key="2">
    <source>
        <dbReference type="ARBA" id="ARBA00022448"/>
    </source>
</evidence>
<feature type="transmembrane region" description="Helical" evidence="9">
    <location>
        <begin position="261"/>
        <end position="282"/>
    </location>
</feature>
<keyword evidence="7 9" id="KW-1133">Transmembrane helix</keyword>
<dbReference type="SUPFAM" id="SSF52540">
    <property type="entry name" value="P-loop containing nucleoside triphosphate hydrolases"/>
    <property type="match status" value="1"/>
</dbReference>
<evidence type="ECO:0000313" key="13">
    <source>
        <dbReference type="Proteomes" id="UP000537131"/>
    </source>
</evidence>
<evidence type="ECO:0000256" key="5">
    <source>
        <dbReference type="ARBA" id="ARBA00022741"/>
    </source>
</evidence>
<dbReference type="InterPro" id="IPR027417">
    <property type="entry name" value="P-loop_NTPase"/>
</dbReference>
<evidence type="ECO:0000259" key="11">
    <source>
        <dbReference type="PROSITE" id="PS50929"/>
    </source>
</evidence>
<evidence type="ECO:0000256" key="3">
    <source>
        <dbReference type="ARBA" id="ARBA00022475"/>
    </source>
</evidence>
<dbReference type="GO" id="GO:0005524">
    <property type="term" value="F:ATP binding"/>
    <property type="evidence" value="ECO:0007669"/>
    <property type="project" value="UniProtKB-KW"/>
</dbReference>
<dbReference type="SMART" id="SM00382">
    <property type="entry name" value="AAA"/>
    <property type="match status" value="1"/>
</dbReference>
<feature type="transmembrane region" description="Helical" evidence="9">
    <location>
        <begin position="74"/>
        <end position="99"/>
    </location>
</feature>
<protein>
    <submittedName>
        <fullName evidence="12">ABC transporter ATP-binding protein</fullName>
    </submittedName>
</protein>
<dbReference type="Pfam" id="PF00664">
    <property type="entry name" value="ABC_membrane"/>
    <property type="match status" value="1"/>
</dbReference>
<keyword evidence="5" id="KW-0547">Nucleotide-binding</keyword>
<proteinExistence type="predicted"/>
<evidence type="ECO:0000256" key="8">
    <source>
        <dbReference type="ARBA" id="ARBA00023136"/>
    </source>
</evidence>
<dbReference type="GO" id="GO:0005886">
    <property type="term" value="C:plasma membrane"/>
    <property type="evidence" value="ECO:0007669"/>
    <property type="project" value="UniProtKB-SubCell"/>
</dbReference>
<dbReference type="Pfam" id="PF00005">
    <property type="entry name" value="ABC_tran"/>
    <property type="match status" value="1"/>
</dbReference>
<evidence type="ECO:0000256" key="6">
    <source>
        <dbReference type="ARBA" id="ARBA00022840"/>
    </source>
</evidence>
<dbReference type="PROSITE" id="PS00211">
    <property type="entry name" value="ABC_TRANSPORTER_1"/>
    <property type="match status" value="1"/>
</dbReference>
<comment type="caution">
    <text evidence="12">The sequence shown here is derived from an EMBL/GenBank/DDBJ whole genome shotgun (WGS) entry which is preliminary data.</text>
</comment>
<dbReference type="FunFam" id="3.40.50.300:FF:000221">
    <property type="entry name" value="Multidrug ABC transporter ATP-binding protein"/>
    <property type="match status" value="1"/>
</dbReference>
<dbReference type="EMBL" id="JABBNI010000017">
    <property type="protein sequence ID" value="NMM63014.1"/>
    <property type="molecule type" value="Genomic_DNA"/>
</dbReference>
<reference evidence="12 13" key="1">
    <citation type="submission" date="2020-06" db="EMBL/GenBank/DDBJ databases">
        <title>Complete Genome Sequence of Clostridium muelleri sp. nov. P21T, an Acid-Alcohol Producing Acetogen Isolated from Old Hay.</title>
        <authorList>
            <person name="Duncan K.E."/>
            <person name="Tanner R.S."/>
        </authorList>
    </citation>
    <scope>NUCLEOTIDE SEQUENCE [LARGE SCALE GENOMIC DNA]</scope>
    <source>
        <strain evidence="12 13">P21</strain>
    </source>
</reference>
<dbReference type="InterPro" id="IPR003439">
    <property type="entry name" value="ABC_transporter-like_ATP-bd"/>
</dbReference>
<dbReference type="InterPro" id="IPR017871">
    <property type="entry name" value="ABC_transporter-like_CS"/>
</dbReference>
<keyword evidence="8 9" id="KW-0472">Membrane</keyword>
<dbReference type="InterPro" id="IPR011527">
    <property type="entry name" value="ABC1_TM_dom"/>
</dbReference>
<dbReference type="PROSITE" id="PS50929">
    <property type="entry name" value="ABC_TM1F"/>
    <property type="match status" value="1"/>
</dbReference>
<evidence type="ECO:0000313" key="12">
    <source>
        <dbReference type="EMBL" id="NMM63014.1"/>
    </source>
</evidence>
<gene>
    <name evidence="12" type="ORF">HBE96_09920</name>
</gene>
<evidence type="ECO:0000256" key="1">
    <source>
        <dbReference type="ARBA" id="ARBA00004651"/>
    </source>
</evidence>
<dbReference type="Gene3D" id="1.20.1560.10">
    <property type="entry name" value="ABC transporter type 1, transmembrane domain"/>
    <property type="match status" value="1"/>
</dbReference>
<dbReference type="SUPFAM" id="SSF90123">
    <property type="entry name" value="ABC transporter transmembrane region"/>
    <property type="match status" value="1"/>
</dbReference>
<evidence type="ECO:0000259" key="10">
    <source>
        <dbReference type="PROSITE" id="PS50893"/>
    </source>
</evidence>
<dbReference type="AlphaFoldDB" id="A0A7Y0HMI9"/>
<evidence type="ECO:0000256" key="9">
    <source>
        <dbReference type="SAM" id="Phobius"/>
    </source>
</evidence>
<dbReference type="GO" id="GO:0015421">
    <property type="term" value="F:ABC-type oligopeptide transporter activity"/>
    <property type="evidence" value="ECO:0007669"/>
    <property type="project" value="TreeGrafter"/>
</dbReference>
<sequence length="591" mass="66633">MRINAKVEKSSLVQQNENYNQGIWKSFFHLCLYAKLPIVLILVYCAVAMGSSKLMLLIPDKTGQLFAGNVSSKLVFTVIALQITGSLISQVVILILQIVNAKIDRNFRNVLWKKLLSLKPAFFDRIPAVSLISRITGDTQNLRSFIMDIIIQELINIYTFYITLSKISQYDKSLMYILLVFIPISFLIAFFFGRLFMRVSIKVRDNVSNLTGFLSELINCIPLIKSFNKEKYESKRGNAVIDDLYKANRSQVYVDLLRSPINTAVSLSQQVILVLVGIPFLKSGKLDVAGWYAFYMYAITLLTEIMGKSQKWQDIKAVQGSVYRISKVLEEPAEGIESYEKEVMESGDIIIDKVTFGYDKTDIFKEISFTIPEKKTTAIVGGSGAGKTTILKLIERFYQPRGGRILFHGKSIDEYDIKSWRANIAYVCQEVSMMSGTIRENMVYGVKRDVSEQELMEAAKLANAYDFIQKQPKGFDTQVGQFGCRLSGGQRQRICIARAFLHNSKYLVLDEPTSNLDVVSAAEVVKGIENLKRGRTVLVVAHDTKAVMNADNIIVFNDDGSVSSGSHNELLICNSFYRSMVKRQRGGIKDE</sequence>
<keyword evidence="6 12" id="KW-0067">ATP-binding</keyword>
<feature type="transmembrane region" description="Helical" evidence="9">
    <location>
        <begin position="142"/>
        <end position="162"/>
    </location>
</feature>
<keyword evidence="2" id="KW-0813">Transport</keyword>
<dbReference type="GO" id="GO:0016887">
    <property type="term" value="F:ATP hydrolysis activity"/>
    <property type="evidence" value="ECO:0007669"/>
    <property type="project" value="InterPro"/>
</dbReference>
<keyword evidence="3" id="KW-1003">Cell membrane</keyword>
<dbReference type="PANTHER" id="PTHR43394:SF1">
    <property type="entry name" value="ATP-BINDING CASSETTE SUB-FAMILY B MEMBER 10, MITOCHONDRIAL"/>
    <property type="match status" value="1"/>
</dbReference>
<feature type="domain" description="ABC transporter" evidence="10">
    <location>
        <begin position="349"/>
        <end position="583"/>
    </location>
</feature>
<feature type="domain" description="ABC transmembrane type-1" evidence="11">
    <location>
        <begin position="38"/>
        <end position="317"/>
    </location>
</feature>